<dbReference type="AlphaFoldDB" id="X1C951"/>
<name>X1C951_9ZZZZ</name>
<reference evidence="1" key="1">
    <citation type="journal article" date="2014" name="Front. Microbiol.">
        <title>High frequency of phylogenetically diverse reductive dehalogenase-homologous genes in deep subseafloor sedimentary metagenomes.</title>
        <authorList>
            <person name="Kawai M."/>
            <person name="Futagami T."/>
            <person name="Toyoda A."/>
            <person name="Takaki Y."/>
            <person name="Nishi S."/>
            <person name="Hori S."/>
            <person name="Arai W."/>
            <person name="Tsubouchi T."/>
            <person name="Morono Y."/>
            <person name="Uchiyama I."/>
            <person name="Ito T."/>
            <person name="Fujiyama A."/>
            <person name="Inagaki F."/>
            <person name="Takami H."/>
        </authorList>
    </citation>
    <scope>NUCLEOTIDE SEQUENCE</scope>
    <source>
        <strain evidence="1">Expedition CK06-06</strain>
    </source>
</reference>
<organism evidence="1">
    <name type="scientific">marine sediment metagenome</name>
    <dbReference type="NCBI Taxonomy" id="412755"/>
    <lineage>
        <taxon>unclassified sequences</taxon>
        <taxon>metagenomes</taxon>
        <taxon>ecological metagenomes</taxon>
    </lineage>
</organism>
<dbReference type="EMBL" id="BART01027429">
    <property type="protein sequence ID" value="GAG92928.1"/>
    <property type="molecule type" value="Genomic_DNA"/>
</dbReference>
<sequence>MPDITTVNRLTGLIYSAVELKETHPEWSNAFIEDYLNILDNFITISQLLDVEIDQKLEEVPTDFDDGVIPFVDDGFLVADVDNLFWDAVAGILNAKALIIDDTVVSRMLATDGDQEVSSVTDLTTWVTGSDLQTVVDDLDGTVSHNDDNLEFYIQAVA</sequence>
<evidence type="ECO:0000313" key="1">
    <source>
        <dbReference type="EMBL" id="GAG92928.1"/>
    </source>
</evidence>
<accession>X1C951</accession>
<gene>
    <name evidence="1" type="ORF">S01H4_48631</name>
</gene>
<protein>
    <submittedName>
        <fullName evidence="1">Uncharacterized protein</fullName>
    </submittedName>
</protein>
<comment type="caution">
    <text evidence="1">The sequence shown here is derived from an EMBL/GenBank/DDBJ whole genome shotgun (WGS) entry which is preliminary data.</text>
</comment>
<proteinExistence type="predicted"/>